<evidence type="ECO:0000256" key="7">
    <source>
        <dbReference type="ARBA" id="ARBA00022927"/>
    </source>
</evidence>
<dbReference type="InterPro" id="IPR039431">
    <property type="entry name" value="Vta1/CALS_N"/>
</dbReference>
<evidence type="ECO:0000256" key="1">
    <source>
        <dbReference type="ARBA" id="ARBA00004481"/>
    </source>
</evidence>
<reference evidence="12 13" key="1">
    <citation type="submission" date="2020-03" db="EMBL/GenBank/DDBJ databases">
        <title>Draft Genome Sequence of Cudoniella acicularis.</title>
        <authorList>
            <person name="Buettner E."/>
            <person name="Kellner H."/>
        </authorList>
    </citation>
    <scope>NUCLEOTIDE SEQUENCE [LARGE SCALE GENOMIC DNA]</scope>
    <source>
        <strain evidence="12 13">DSM 108380</strain>
    </source>
</reference>
<dbReference type="InterPro" id="IPR041212">
    <property type="entry name" value="Vta1_C"/>
</dbReference>
<dbReference type="GO" id="GO:0032511">
    <property type="term" value="P:late endosome to vacuole transport via multivesicular body sorting pathway"/>
    <property type="evidence" value="ECO:0007669"/>
    <property type="project" value="InterPro"/>
</dbReference>
<organism evidence="12 13">
    <name type="scientific">Cudoniella acicularis</name>
    <dbReference type="NCBI Taxonomy" id="354080"/>
    <lineage>
        <taxon>Eukaryota</taxon>
        <taxon>Fungi</taxon>
        <taxon>Dikarya</taxon>
        <taxon>Ascomycota</taxon>
        <taxon>Pezizomycotina</taxon>
        <taxon>Leotiomycetes</taxon>
        <taxon>Helotiales</taxon>
        <taxon>Tricladiaceae</taxon>
        <taxon>Cudoniella</taxon>
    </lineage>
</organism>
<evidence type="ECO:0000259" key="10">
    <source>
        <dbReference type="Pfam" id="PF04652"/>
    </source>
</evidence>
<comment type="caution">
    <text evidence="12">The sequence shown here is derived from an EMBL/GenBank/DDBJ whole genome shotgun (WGS) entry which is preliminary data.</text>
</comment>
<dbReference type="EMBL" id="JAAMPI010001634">
    <property type="protein sequence ID" value="KAF4624511.1"/>
    <property type="molecule type" value="Genomic_DNA"/>
</dbReference>
<dbReference type="AlphaFoldDB" id="A0A8H4R846"/>
<dbReference type="GO" id="GO:0010008">
    <property type="term" value="C:endosome membrane"/>
    <property type="evidence" value="ECO:0007669"/>
    <property type="project" value="UniProtKB-SubCell"/>
</dbReference>
<dbReference type="PANTHER" id="PTHR46009:SF1">
    <property type="entry name" value="VACUOLAR PROTEIN SORTING-ASSOCIATED PROTEIN VTA1 HOMOLOG"/>
    <property type="match status" value="1"/>
</dbReference>
<evidence type="ECO:0000256" key="3">
    <source>
        <dbReference type="ARBA" id="ARBA00007895"/>
    </source>
</evidence>
<name>A0A8H4R846_9HELO</name>
<feature type="compositionally biased region" description="Pro residues" evidence="9">
    <location>
        <begin position="326"/>
        <end position="344"/>
    </location>
</feature>
<evidence type="ECO:0000259" key="11">
    <source>
        <dbReference type="Pfam" id="PF18097"/>
    </source>
</evidence>
<evidence type="ECO:0000313" key="13">
    <source>
        <dbReference type="Proteomes" id="UP000566819"/>
    </source>
</evidence>
<evidence type="ECO:0000313" key="12">
    <source>
        <dbReference type="EMBL" id="KAF4624511.1"/>
    </source>
</evidence>
<keyword evidence="7" id="KW-0653">Protein transport</keyword>
<evidence type="ECO:0000256" key="2">
    <source>
        <dbReference type="ARBA" id="ARBA00004496"/>
    </source>
</evidence>
<proteinExistence type="inferred from homology"/>
<dbReference type="InterPro" id="IPR023175">
    <property type="entry name" value="Vta1/CALS_N_sf"/>
</dbReference>
<dbReference type="Pfam" id="PF18097">
    <property type="entry name" value="Vta1_C"/>
    <property type="match status" value="1"/>
</dbReference>
<keyword evidence="4" id="KW-0813">Transport</keyword>
<feature type="compositionally biased region" description="Polar residues" evidence="9">
    <location>
        <begin position="216"/>
        <end position="232"/>
    </location>
</feature>
<sequence length="479" mass="52050">MAAHIPAKLKAADLTRLIVRASQLETAKPVIAYWCEYWIVNQILSKGLHNGDGETLQYTTTLMDKLEQIKADNVTNDAIINDAAGKAYVEQFALETFQRADRAVQANRVTKQTADTFQAAATFLELVNIWSPPDAETQAKIKYAKWNAVRIVKALKEGKDPNESNPKPEPTPEENLPALDPNDPEVQAFGQHPQALQPSVEDVPDEQDQVEARLARQSSIDKSLHPSAQVSARGSPGVAPSGFDPYPRDGFPYTAVQDDNVSPLEPSPGARNGSVGGGYFPEVPTFTSEEQGATLPTAPPDIMDLGLPQQPSNTPGVNILPDFESFPPPSIDEEPSSPPAPAAPTPQDFYRQAPPPPHPAAPQKPTNYSPPGIPTTYRGAPPPQNQAPPSQHSAPPQHYPPPPQHYSPPQQYHPPPHHDAPSRIPEPTQHPRKQQYNIDDASIAKAQKHAKWAISALNFEDGETAVKELRAALQTLGAQ</sequence>
<evidence type="ECO:0000256" key="4">
    <source>
        <dbReference type="ARBA" id="ARBA00022448"/>
    </source>
</evidence>
<feature type="domain" description="Vta1 C-terminal" evidence="11">
    <location>
        <begin position="442"/>
        <end position="476"/>
    </location>
</feature>
<evidence type="ECO:0000256" key="6">
    <source>
        <dbReference type="ARBA" id="ARBA00022753"/>
    </source>
</evidence>
<keyword evidence="5" id="KW-0963">Cytoplasm</keyword>
<dbReference type="PANTHER" id="PTHR46009">
    <property type="entry name" value="VACUOLAR PROTEIN SORTING-ASSOCIATED PROTEIN VTA1 HOMOLOG"/>
    <property type="match status" value="1"/>
</dbReference>
<keyword evidence="8" id="KW-0472">Membrane</keyword>
<evidence type="ECO:0000256" key="5">
    <source>
        <dbReference type="ARBA" id="ARBA00022490"/>
    </source>
</evidence>
<dbReference type="Proteomes" id="UP000566819">
    <property type="component" value="Unassembled WGS sequence"/>
</dbReference>
<dbReference type="OrthoDB" id="391137at2759"/>
<gene>
    <name evidence="12" type="ORF">G7Y89_g13660</name>
</gene>
<feature type="region of interest" description="Disordered" evidence="9">
    <location>
        <begin position="156"/>
        <end position="437"/>
    </location>
</feature>
<dbReference type="Gene3D" id="1.20.5.420">
    <property type="entry name" value="Immunoglobulin FC, subunit C"/>
    <property type="match status" value="1"/>
</dbReference>
<comment type="subcellular location">
    <subcellularLocation>
        <location evidence="2">Cytoplasm</location>
    </subcellularLocation>
    <subcellularLocation>
        <location evidence="1">Endosome membrane</location>
        <topology evidence="1">Peripheral membrane protein</topology>
    </subcellularLocation>
</comment>
<keyword evidence="13" id="KW-1185">Reference proteome</keyword>
<dbReference type="GO" id="GO:0015031">
    <property type="term" value="P:protein transport"/>
    <property type="evidence" value="ECO:0007669"/>
    <property type="project" value="UniProtKB-KW"/>
</dbReference>
<evidence type="ECO:0000256" key="8">
    <source>
        <dbReference type="ARBA" id="ARBA00023136"/>
    </source>
</evidence>
<feature type="compositionally biased region" description="Pro residues" evidence="9">
    <location>
        <begin position="353"/>
        <end position="362"/>
    </location>
</feature>
<evidence type="ECO:0000256" key="9">
    <source>
        <dbReference type="SAM" id="MobiDB-lite"/>
    </source>
</evidence>
<dbReference type="Gene3D" id="1.25.40.270">
    <property type="entry name" value="Vacuolar protein sorting-associated protein vta1"/>
    <property type="match status" value="1"/>
</dbReference>
<dbReference type="Pfam" id="PF04652">
    <property type="entry name" value="Vta1"/>
    <property type="match status" value="1"/>
</dbReference>
<keyword evidence="6" id="KW-0967">Endosome</keyword>
<feature type="domain" description="Vta1/callose synthase N-terminal" evidence="10">
    <location>
        <begin position="14"/>
        <end position="157"/>
    </location>
</feature>
<accession>A0A8H4R846</accession>
<comment type="similarity">
    <text evidence="3">Belongs to the VTA1 family.</text>
</comment>
<feature type="compositionally biased region" description="Pro residues" evidence="9">
    <location>
        <begin position="397"/>
        <end position="414"/>
    </location>
</feature>
<dbReference type="GO" id="GO:0005771">
    <property type="term" value="C:multivesicular body"/>
    <property type="evidence" value="ECO:0007669"/>
    <property type="project" value="TreeGrafter"/>
</dbReference>
<protein>
    <recommendedName>
        <fullName evidence="14">DUF605-domain-containing protein</fullName>
    </recommendedName>
</protein>
<evidence type="ECO:0008006" key="14">
    <source>
        <dbReference type="Google" id="ProtNLM"/>
    </source>
</evidence>
<feature type="compositionally biased region" description="Low complexity" evidence="9">
    <location>
        <begin position="387"/>
        <end position="396"/>
    </location>
</feature>
<dbReference type="InterPro" id="IPR044538">
    <property type="entry name" value="Vta1-like"/>
</dbReference>